<organism evidence="1 2">
    <name type="scientific">Orrella daihaiensis</name>
    <dbReference type="NCBI Taxonomy" id="2782176"/>
    <lineage>
        <taxon>Bacteria</taxon>
        <taxon>Pseudomonadati</taxon>
        <taxon>Pseudomonadota</taxon>
        <taxon>Betaproteobacteria</taxon>
        <taxon>Burkholderiales</taxon>
        <taxon>Alcaligenaceae</taxon>
        <taxon>Orrella</taxon>
    </lineage>
</organism>
<evidence type="ECO:0000313" key="1">
    <source>
        <dbReference type="EMBL" id="UOD49851.1"/>
    </source>
</evidence>
<sequence>MSKFNQFPGAAQPNSGTLQGVGLSVSWQAPYNILINATWAIQLGSNPFANTYGLNQDGSSANNRFWLNASVGF</sequence>
<proteinExistence type="predicted"/>
<dbReference type="RefSeq" id="WP_243478097.1">
    <property type="nucleotide sequence ID" value="NZ_CP063982.1"/>
</dbReference>
<evidence type="ECO:0008006" key="3">
    <source>
        <dbReference type="Google" id="ProtNLM"/>
    </source>
</evidence>
<protein>
    <recommendedName>
        <fullName evidence="3">Haemolysin activator HlyB C-terminal domain-containing protein</fullName>
    </recommendedName>
</protein>
<gene>
    <name evidence="1" type="ORF">DHf2319_10410</name>
</gene>
<keyword evidence="2" id="KW-1185">Reference proteome</keyword>
<accession>A0ABY4AHU4</accession>
<evidence type="ECO:0000313" key="2">
    <source>
        <dbReference type="Proteomes" id="UP000831607"/>
    </source>
</evidence>
<name>A0ABY4AHU4_9BURK</name>
<dbReference type="Proteomes" id="UP000831607">
    <property type="component" value="Chromosome"/>
</dbReference>
<dbReference type="EMBL" id="CP063982">
    <property type="protein sequence ID" value="UOD49851.1"/>
    <property type="molecule type" value="Genomic_DNA"/>
</dbReference>
<reference evidence="1 2" key="1">
    <citation type="submission" date="2020-11" db="EMBL/GenBank/DDBJ databases">
        <title>Algicoccus daihaiensis sp.nov., isolated from Daihai Lake in Inner Mongolia.</title>
        <authorList>
            <person name="Kai J."/>
        </authorList>
    </citation>
    <scope>NUCLEOTIDE SEQUENCE [LARGE SCALE GENOMIC DNA]</scope>
    <source>
        <strain evidence="2">f23</strain>
    </source>
</reference>